<feature type="transmembrane region" description="Helical" evidence="7">
    <location>
        <begin position="323"/>
        <end position="341"/>
    </location>
</feature>
<feature type="transmembrane region" description="Helical" evidence="7">
    <location>
        <begin position="286"/>
        <end position="311"/>
    </location>
</feature>
<keyword evidence="3" id="KW-1003">Cell membrane</keyword>
<dbReference type="PANTHER" id="PTHR43045:SF1">
    <property type="entry name" value="SHIKIMATE TRANSPORTER"/>
    <property type="match status" value="1"/>
</dbReference>
<evidence type="ECO:0000256" key="7">
    <source>
        <dbReference type="SAM" id="Phobius"/>
    </source>
</evidence>
<keyword evidence="4 7" id="KW-0812">Transmembrane</keyword>
<evidence type="ECO:0000256" key="6">
    <source>
        <dbReference type="ARBA" id="ARBA00023136"/>
    </source>
</evidence>
<accession>A0AB73B8B1</accession>
<evidence type="ECO:0000313" key="9">
    <source>
        <dbReference type="EMBL" id="GEB98042.1"/>
    </source>
</evidence>
<dbReference type="GO" id="GO:0022857">
    <property type="term" value="F:transmembrane transporter activity"/>
    <property type="evidence" value="ECO:0007669"/>
    <property type="project" value="InterPro"/>
</dbReference>
<dbReference type="InterPro" id="IPR005829">
    <property type="entry name" value="Sugar_transporter_CS"/>
</dbReference>
<dbReference type="InterPro" id="IPR011701">
    <property type="entry name" value="MFS"/>
</dbReference>
<feature type="transmembrane region" description="Helical" evidence="7">
    <location>
        <begin position="131"/>
        <end position="149"/>
    </location>
</feature>
<keyword evidence="2" id="KW-0813">Transport</keyword>
<evidence type="ECO:0000313" key="10">
    <source>
        <dbReference type="Proteomes" id="UP000315353"/>
    </source>
</evidence>
<dbReference type="PROSITE" id="PS00217">
    <property type="entry name" value="SUGAR_TRANSPORT_2"/>
    <property type="match status" value="1"/>
</dbReference>
<dbReference type="GO" id="GO:0005886">
    <property type="term" value="C:plasma membrane"/>
    <property type="evidence" value="ECO:0007669"/>
    <property type="project" value="UniProtKB-SubCell"/>
</dbReference>
<dbReference type="PROSITE" id="PS50850">
    <property type="entry name" value="MFS"/>
    <property type="match status" value="1"/>
</dbReference>
<keyword evidence="6 7" id="KW-0472">Membrane</keyword>
<dbReference type="SUPFAM" id="SSF103473">
    <property type="entry name" value="MFS general substrate transporter"/>
    <property type="match status" value="1"/>
</dbReference>
<feature type="transmembrane region" description="Helical" evidence="7">
    <location>
        <begin position="421"/>
        <end position="440"/>
    </location>
</feature>
<feature type="transmembrane region" description="Helical" evidence="7">
    <location>
        <begin position="353"/>
        <end position="372"/>
    </location>
</feature>
<keyword evidence="5 7" id="KW-1133">Transmembrane helix</keyword>
<feature type="transmembrane region" description="Helical" evidence="7">
    <location>
        <begin position="378"/>
        <end position="409"/>
    </location>
</feature>
<comment type="caution">
    <text evidence="9">The sequence shown here is derived from an EMBL/GenBank/DDBJ whole genome shotgun (WGS) entry which is preliminary data.</text>
</comment>
<feature type="transmembrane region" description="Helical" evidence="7">
    <location>
        <begin position="195"/>
        <end position="219"/>
    </location>
</feature>
<evidence type="ECO:0000256" key="5">
    <source>
        <dbReference type="ARBA" id="ARBA00022989"/>
    </source>
</evidence>
<dbReference type="InterPro" id="IPR036259">
    <property type="entry name" value="MFS_trans_sf"/>
</dbReference>
<dbReference type="AlphaFoldDB" id="A0AB73B8B1"/>
<feature type="transmembrane region" description="Helical" evidence="7">
    <location>
        <begin position="99"/>
        <end position="119"/>
    </location>
</feature>
<sequence length="473" mass="48614">MGSPALVGSIYNGIEIYLMSDTTARPNKAPNMLAPNADDTGMKGAPGNPERLGKEGKRALIAAMSGTVIEWYDYALYGAAAGLVIGPLFFQGSAVGGQLAAFATFAVGFVARPLGGVLIGHIGDSWGRRPAMMLSIMLMGIATVGIGLLPTQVLIGVAAPILLVLFRLIQGMGAGAELAGAMTIVAEFAPLRMRAFFTALVLSTPPLGMAMATGAFLAVSSLGEEALLGGAWRIPFLASAVLFAVAIFIRRRLEETPEYVAAVQRTEEQREEIPFVALLKKSWREVVIGFGAVTGHNALNYAMAVFGISLMTSPAVGMERPTALAAVTLGTLAGVLGTPFGGLAADKFGAGRVLAIGSLCAAVFAFPLFNALSSGNAVLAGVMIAVGYGFIIAMTSGAQGAFLASLFGARERYSGIALARELNGAVVAGFTPLVLAWIIQASGGRVIFGAIAVAICCAISVASVLAARTRTVH</sequence>
<dbReference type="Pfam" id="PF07690">
    <property type="entry name" value="MFS_1"/>
    <property type="match status" value="1"/>
</dbReference>
<organism evidence="9 10">
    <name type="scientific">Corynebacterium flavescens</name>
    <dbReference type="NCBI Taxonomy" id="28028"/>
    <lineage>
        <taxon>Bacteria</taxon>
        <taxon>Bacillati</taxon>
        <taxon>Actinomycetota</taxon>
        <taxon>Actinomycetes</taxon>
        <taxon>Mycobacteriales</taxon>
        <taxon>Corynebacteriaceae</taxon>
        <taxon>Corynebacterium</taxon>
    </lineage>
</organism>
<feature type="transmembrane region" description="Helical" evidence="7">
    <location>
        <begin position="74"/>
        <end position="93"/>
    </location>
</feature>
<feature type="transmembrane region" description="Helical" evidence="7">
    <location>
        <begin position="231"/>
        <end position="249"/>
    </location>
</feature>
<dbReference type="EMBL" id="BJNB01000022">
    <property type="protein sequence ID" value="GEB98042.1"/>
    <property type="molecule type" value="Genomic_DNA"/>
</dbReference>
<name>A0AB73B8B1_CORFL</name>
<evidence type="ECO:0000256" key="1">
    <source>
        <dbReference type="ARBA" id="ARBA00004651"/>
    </source>
</evidence>
<dbReference type="Proteomes" id="UP000315353">
    <property type="component" value="Unassembled WGS sequence"/>
</dbReference>
<feature type="transmembrane region" description="Helical" evidence="7">
    <location>
        <begin position="446"/>
        <end position="467"/>
    </location>
</feature>
<feature type="domain" description="Major facilitator superfamily (MFS) profile" evidence="8">
    <location>
        <begin position="59"/>
        <end position="470"/>
    </location>
</feature>
<dbReference type="InterPro" id="IPR020846">
    <property type="entry name" value="MFS_dom"/>
</dbReference>
<reference evidence="9 10" key="1">
    <citation type="submission" date="2019-06" db="EMBL/GenBank/DDBJ databases">
        <title>Whole genome shotgun sequence of Corynebacterium flavescens NBRC 14136.</title>
        <authorList>
            <person name="Hosoyama A."/>
            <person name="Uohara A."/>
            <person name="Ohji S."/>
            <person name="Ichikawa N."/>
        </authorList>
    </citation>
    <scope>NUCLEOTIDE SEQUENCE [LARGE SCALE GENOMIC DNA]</scope>
    <source>
        <strain evidence="9 10">NBRC 14136</strain>
    </source>
</reference>
<protein>
    <submittedName>
        <fullName evidence="9">MFS transporter</fullName>
    </submittedName>
</protein>
<proteinExistence type="predicted"/>
<evidence type="ECO:0000256" key="3">
    <source>
        <dbReference type="ARBA" id="ARBA00022475"/>
    </source>
</evidence>
<evidence type="ECO:0000256" key="2">
    <source>
        <dbReference type="ARBA" id="ARBA00022448"/>
    </source>
</evidence>
<dbReference type="PANTHER" id="PTHR43045">
    <property type="entry name" value="SHIKIMATE TRANSPORTER"/>
    <property type="match status" value="1"/>
</dbReference>
<evidence type="ECO:0000259" key="8">
    <source>
        <dbReference type="PROSITE" id="PS50850"/>
    </source>
</evidence>
<evidence type="ECO:0000256" key="4">
    <source>
        <dbReference type="ARBA" id="ARBA00022692"/>
    </source>
</evidence>
<gene>
    <name evidence="9" type="ORF">CFL01nite_15370</name>
</gene>
<dbReference type="Gene3D" id="1.20.1250.20">
    <property type="entry name" value="MFS general substrate transporter like domains"/>
    <property type="match status" value="2"/>
</dbReference>
<comment type="subcellular location">
    <subcellularLocation>
        <location evidence="1">Cell membrane</location>
        <topology evidence="1">Multi-pass membrane protein</topology>
    </subcellularLocation>
</comment>